<organism evidence="8 9">
    <name type="scientific">Sphingomonas lycopersici</name>
    <dbReference type="NCBI Taxonomy" id="2951807"/>
    <lineage>
        <taxon>Bacteria</taxon>
        <taxon>Pseudomonadati</taxon>
        <taxon>Pseudomonadota</taxon>
        <taxon>Alphaproteobacteria</taxon>
        <taxon>Sphingomonadales</taxon>
        <taxon>Sphingomonadaceae</taxon>
        <taxon>Sphingomonas</taxon>
    </lineage>
</organism>
<feature type="domain" description="EamA" evidence="7">
    <location>
        <begin position="155"/>
        <end position="282"/>
    </location>
</feature>
<dbReference type="SUPFAM" id="SSF103481">
    <property type="entry name" value="Multidrug resistance efflux transporter EmrE"/>
    <property type="match status" value="2"/>
</dbReference>
<evidence type="ECO:0000256" key="1">
    <source>
        <dbReference type="ARBA" id="ARBA00004141"/>
    </source>
</evidence>
<accession>A0AA41Z7H8</accession>
<evidence type="ECO:0000256" key="4">
    <source>
        <dbReference type="ARBA" id="ARBA00022989"/>
    </source>
</evidence>
<keyword evidence="9" id="KW-1185">Reference proteome</keyword>
<feature type="transmembrane region" description="Helical" evidence="6">
    <location>
        <begin position="267"/>
        <end position="284"/>
    </location>
</feature>
<evidence type="ECO:0000259" key="7">
    <source>
        <dbReference type="Pfam" id="PF00892"/>
    </source>
</evidence>
<feature type="transmembrane region" description="Helical" evidence="6">
    <location>
        <begin position="212"/>
        <end position="234"/>
    </location>
</feature>
<comment type="similarity">
    <text evidence="2">Belongs to the drug/metabolite transporter (DMT) superfamily. 10 TMS drug/metabolite exporter (DME) (TC 2.A.7.3) family.</text>
</comment>
<evidence type="ECO:0000256" key="6">
    <source>
        <dbReference type="SAM" id="Phobius"/>
    </source>
</evidence>
<feature type="domain" description="EamA" evidence="7">
    <location>
        <begin position="20"/>
        <end position="140"/>
    </location>
</feature>
<dbReference type="InterPro" id="IPR000620">
    <property type="entry name" value="EamA_dom"/>
</dbReference>
<dbReference type="Proteomes" id="UP001165565">
    <property type="component" value="Unassembled WGS sequence"/>
</dbReference>
<feature type="transmembrane region" description="Helical" evidence="6">
    <location>
        <begin position="153"/>
        <end position="173"/>
    </location>
</feature>
<feature type="transmembrane region" description="Helical" evidence="6">
    <location>
        <begin position="40"/>
        <end position="59"/>
    </location>
</feature>
<reference evidence="8" key="1">
    <citation type="submission" date="2022-06" db="EMBL/GenBank/DDBJ databases">
        <title>Sphingomonas sp. nov. isolated from rhizosphere soil of tomato.</title>
        <authorList>
            <person name="Dong H."/>
            <person name="Gao R."/>
        </authorList>
    </citation>
    <scope>NUCLEOTIDE SEQUENCE</scope>
    <source>
        <strain evidence="8">MMSM24</strain>
    </source>
</reference>
<evidence type="ECO:0000313" key="9">
    <source>
        <dbReference type="Proteomes" id="UP001165565"/>
    </source>
</evidence>
<dbReference type="Gene3D" id="1.10.3730.20">
    <property type="match status" value="1"/>
</dbReference>
<evidence type="ECO:0000313" key="8">
    <source>
        <dbReference type="EMBL" id="MCW6534955.1"/>
    </source>
</evidence>
<sequence length="309" mass="32343">MNRPLSPALAFAVAAAGIGLFSIMDAFMKSLTLALGVYNALIWRTGVSAVFGFGAWAATGRARPTRRAMRLHVIRGAITAAMALLFFWGLARVPMAQAITLSYIAPLAALLLGALFLHERVGARVIGASFAAFAGVLVVLAGESRASLGPEALAGSAAVLASALLYAVNLVVARMQSQAAGPGEIAFFQGMIVTAFLALGAPWLLAVPEAAQWWKILAGGLLATASLFLLGWAYAHGETGYLATTEYTSFVYAATLGFLVFGEHLSPFTLAGAAIIIASCLYAARRRDIAATGPDSAVLMLLPRKRTRR</sequence>
<comment type="caution">
    <text evidence="8">The sequence shown here is derived from an EMBL/GenBank/DDBJ whole genome shotgun (WGS) entry which is preliminary data.</text>
</comment>
<dbReference type="Pfam" id="PF00892">
    <property type="entry name" value="EamA"/>
    <property type="match status" value="2"/>
</dbReference>
<keyword evidence="5 6" id="KW-0472">Membrane</keyword>
<feature type="transmembrane region" description="Helical" evidence="6">
    <location>
        <begin position="241"/>
        <end position="261"/>
    </location>
</feature>
<name>A0AA41Z7H8_9SPHN</name>
<dbReference type="GO" id="GO:0016020">
    <property type="term" value="C:membrane"/>
    <property type="evidence" value="ECO:0007669"/>
    <property type="project" value="UniProtKB-SubCell"/>
</dbReference>
<keyword evidence="4 6" id="KW-1133">Transmembrane helix</keyword>
<evidence type="ECO:0000256" key="2">
    <source>
        <dbReference type="ARBA" id="ARBA00009853"/>
    </source>
</evidence>
<gene>
    <name evidence="8" type="ORF">NEE01_09170</name>
</gene>
<evidence type="ECO:0000256" key="3">
    <source>
        <dbReference type="ARBA" id="ARBA00022692"/>
    </source>
</evidence>
<dbReference type="InterPro" id="IPR037185">
    <property type="entry name" value="EmrE-like"/>
</dbReference>
<feature type="transmembrane region" description="Helical" evidence="6">
    <location>
        <begin position="71"/>
        <end position="90"/>
    </location>
</feature>
<feature type="transmembrane region" description="Helical" evidence="6">
    <location>
        <begin position="124"/>
        <end position="141"/>
    </location>
</feature>
<dbReference type="EMBL" id="JANFAV010000005">
    <property type="protein sequence ID" value="MCW6534955.1"/>
    <property type="molecule type" value="Genomic_DNA"/>
</dbReference>
<comment type="subcellular location">
    <subcellularLocation>
        <location evidence="1">Membrane</location>
        <topology evidence="1">Multi-pass membrane protein</topology>
    </subcellularLocation>
</comment>
<dbReference type="PANTHER" id="PTHR22911">
    <property type="entry name" value="ACYL-MALONYL CONDENSING ENZYME-RELATED"/>
    <property type="match status" value="1"/>
</dbReference>
<dbReference type="RefSeq" id="WP_265268740.1">
    <property type="nucleotide sequence ID" value="NZ_JANFAV010000005.1"/>
</dbReference>
<protein>
    <submittedName>
        <fullName evidence="8">DMT family transporter</fullName>
    </submittedName>
</protein>
<evidence type="ECO:0000256" key="5">
    <source>
        <dbReference type="ARBA" id="ARBA00023136"/>
    </source>
</evidence>
<keyword evidence="3 6" id="KW-0812">Transmembrane</keyword>
<feature type="transmembrane region" description="Helical" evidence="6">
    <location>
        <begin position="185"/>
        <end position="206"/>
    </location>
</feature>
<proteinExistence type="inferred from homology"/>
<feature type="transmembrane region" description="Helical" evidence="6">
    <location>
        <begin position="96"/>
        <end position="117"/>
    </location>
</feature>
<feature type="transmembrane region" description="Helical" evidence="6">
    <location>
        <begin position="7"/>
        <end position="28"/>
    </location>
</feature>
<dbReference type="AlphaFoldDB" id="A0AA41Z7H8"/>
<dbReference type="PANTHER" id="PTHR22911:SF6">
    <property type="entry name" value="SOLUTE CARRIER FAMILY 35 MEMBER G1"/>
    <property type="match status" value="1"/>
</dbReference>